<keyword evidence="2" id="KW-1185">Reference proteome</keyword>
<dbReference type="EMBL" id="CP038487">
    <property type="protein sequence ID" value="QFZ28607.1"/>
    <property type="molecule type" value="Genomic_DNA"/>
</dbReference>
<accession>A0ACD0WM56</accession>
<organism evidence="1 2">
    <name type="scientific">Clavispora lusitaniae</name>
    <name type="common">Candida lusitaniae</name>
    <dbReference type="NCBI Taxonomy" id="36911"/>
    <lineage>
        <taxon>Eukaryota</taxon>
        <taxon>Fungi</taxon>
        <taxon>Dikarya</taxon>
        <taxon>Ascomycota</taxon>
        <taxon>Saccharomycotina</taxon>
        <taxon>Pichiomycetes</taxon>
        <taxon>Metschnikowiaceae</taxon>
        <taxon>Clavispora</taxon>
    </lineage>
</organism>
<dbReference type="Proteomes" id="UP000326582">
    <property type="component" value="Chromosome 4"/>
</dbReference>
<evidence type="ECO:0000313" key="1">
    <source>
        <dbReference type="EMBL" id="QFZ28607.1"/>
    </source>
</evidence>
<reference evidence="2" key="1">
    <citation type="journal article" date="2019" name="MBio">
        <title>Comparative genomics for the elucidation of multidrug resistance (MDR) in Candida lusitaniae.</title>
        <authorList>
            <person name="Kannan A."/>
            <person name="Asner S.A."/>
            <person name="Trachsel E."/>
            <person name="Kelly S."/>
            <person name="Parker J."/>
            <person name="Sanglard D."/>
        </authorList>
    </citation>
    <scope>NUCLEOTIDE SEQUENCE [LARGE SCALE GENOMIC DNA]</scope>
    <source>
        <strain evidence="2">P1</strain>
    </source>
</reference>
<name>A0ACD0WM56_CLALS</name>
<evidence type="ECO:0000313" key="2">
    <source>
        <dbReference type="Proteomes" id="UP000326582"/>
    </source>
</evidence>
<gene>
    <name evidence="1" type="ORF">EJF14_40650</name>
</gene>
<sequence>MSFKFPSFNLQSLQESLAKVDMESISKSFQSSGKAVSEYSEHLKESIQPLTSKTQSLISAQLQQVQQLASTHSDTNIEVSDLPEDYLVLEKNCDLLLKLYTDLIQYTNSTFGTLSYDYPPGNSALNKIKDAHVGSLLSSKFNQLKNVSTPQEMENILLGTKESETVETEVVTLELPKTLYGKLSEIATKASSDFNETCEPLSFALLQISSAYVQIATARLDQDKKIMSELNHALVQILNEQFIKVTELRKRVYGARSDFDLLRSQTGEDEENEELIAKEDDLVSSIEVAVVEMRRLVRPSKNIDLLKVFVTVQRDYFEAASKSLTGLLADLDKISISDEDEE</sequence>
<protein>
    <submittedName>
        <fullName evidence="1">Uncharacterized protein</fullName>
    </submittedName>
</protein>
<proteinExistence type="predicted"/>